<evidence type="ECO:0000313" key="1">
    <source>
        <dbReference type="EMBL" id="DAF60362.1"/>
    </source>
</evidence>
<protein>
    <submittedName>
        <fullName evidence="1">Uncharacterized protein</fullName>
    </submittedName>
</protein>
<reference evidence="1" key="1">
    <citation type="journal article" date="2021" name="Proc. Natl. Acad. Sci. U.S.A.">
        <title>A Catalog of Tens of Thousands of Viruses from Human Metagenomes Reveals Hidden Associations with Chronic Diseases.</title>
        <authorList>
            <person name="Tisza M.J."/>
            <person name="Buck C.B."/>
        </authorList>
    </citation>
    <scope>NUCLEOTIDE SEQUENCE</scope>
    <source>
        <strain evidence="1">CtwuP1</strain>
    </source>
</reference>
<dbReference type="EMBL" id="BK032787">
    <property type="protein sequence ID" value="DAF60362.1"/>
    <property type="molecule type" value="Genomic_DNA"/>
</dbReference>
<accession>A0A8S5TC82</accession>
<name>A0A8S5TC82_9CAUD</name>
<proteinExistence type="predicted"/>
<sequence length="45" mass="5195">MKDRKSGIEVELKVNGVDEALKKTREINALWQNINRLIDEAKSKI</sequence>
<organism evidence="1">
    <name type="scientific">Siphoviridae sp. ctwuP1</name>
    <dbReference type="NCBI Taxonomy" id="2827972"/>
    <lineage>
        <taxon>Viruses</taxon>
        <taxon>Duplodnaviria</taxon>
        <taxon>Heunggongvirae</taxon>
        <taxon>Uroviricota</taxon>
        <taxon>Caudoviricetes</taxon>
    </lineage>
</organism>